<sequence>MTAAAQPLSPPAGLQRWNDEEDSVYMLNSGDLAKERARLEYNHHNIWVPLCGGLCPPPILAYLNGLPAPRVAEIATGTGIWLRDMAARLPASAELRGVDMDATKFPRAAELPPNCAMTKHNALRPFPEPMLGTFDMVHVRLIALGMRKGDWEALARNLFALLRPGGYLHWEEVADSSWKCVPPSRAFDEWKRTAASWAIRVGRDPFMPARLPLVLRNCGFTDVDEKTWNTYGVEDMMRGPMNRVSTEAVRPIMLAILEDGGSDVVQSVQDIDRLESEMRQDVLNGSLVGLTYTWIWGRHP</sequence>
<accession>A0A5Q4BFY8</accession>
<dbReference type="GO" id="GO:0032259">
    <property type="term" value="P:methylation"/>
    <property type="evidence" value="ECO:0007669"/>
    <property type="project" value="UniProtKB-KW"/>
</dbReference>
<dbReference type="CDD" id="cd02440">
    <property type="entry name" value="AdoMet_MTases"/>
    <property type="match status" value="1"/>
</dbReference>
<keyword evidence="3" id="KW-0489">Methyltransferase</keyword>
<dbReference type="Proteomes" id="UP000326340">
    <property type="component" value="Unassembled WGS sequence"/>
</dbReference>
<dbReference type="Gene3D" id="3.40.50.150">
    <property type="entry name" value="Vaccinia Virus protein VP39"/>
    <property type="match status" value="1"/>
</dbReference>
<comment type="caution">
    <text evidence="3">The sequence shown here is derived from an EMBL/GenBank/DDBJ whole genome shotgun (WGS) entry which is preliminary data.</text>
</comment>
<dbReference type="Pfam" id="PF13649">
    <property type="entry name" value="Methyltransf_25"/>
    <property type="match status" value="1"/>
</dbReference>
<evidence type="ECO:0000256" key="1">
    <source>
        <dbReference type="ARBA" id="ARBA00038158"/>
    </source>
</evidence>
<dbReference type="AlphaFoldDB" id="A0A5Q4BFY8"/>
<evidence type="ECO:0000313" key="3">
    <source>
        <dbReference type="EMBL" id="TQN65691.1"/>
    </source>
</evidence>
<keyword evidence="4" id="KW-1185">Reference proteome</keyword>
<protein>
    <submittedName>
        <fullName evidence="3">N-methyltransferase tcpN</fullName>
    </submittedName>
</protein>
<evidence type="ECO:0000313" key="4">
    <source>
        <dbReference type="Proteomes" id="UP000326340"/>
    </source>
</evidence>
<name>A0A5Q4BFY8_9PEZI</name>
<dbReference type="PANTHER" id="PTHR43591">
    <property type="entry name" value="METHYLTRANSFERASE"/>
    <property type="match status" value="1"/>
</dbReference>
<dbReference type="InterPro" id="IPR041698">
    <property type="entry name" value="Methyltransf_25"/>
</dbReference>
<dbReference type="PANTHER" id="PTHR43591:SF50">
    <property type="entry name" value="METHYLTRANSFERASE DOMAIN-CONTAINING PROTEIN-RELATED"/>
    <property type="match status" value="1"/>
</dbReference>
<evidence type="ECO:0000259" key="2">
    <source>
        <dbReference type="Pfam" id="PF13649"/>
    </source>
</evidence>
<reference evidence="3 4" key="1">
    <citation type="journal article" date="2019" name="Sci. Rep.">
        <title>Colletotrichum shisoi sp. nov., an anthracnose pathogen of Perilla frutescens in Japan: molecular phylogenetic, morphological and genomic evidence.</title>
        <authorList>
            <person name="Gan P."/>
            <person name="Tsushima A."/>
            <person name="Hiroyama R."/>
            <person name="Narusaka M."/>
            <person name="Takano Y."/>
            <person name="Narusaka Y."/>
            <person name="Kawaradani M."/>
            <person name="Damm U."/>
            <person name="Shirasu K."/>
        </authorList>
    </citation>
    <scope>NUCLEOTIDE SEQUENCE [LARGE SCALE GENOMIC DNA]</scope>
    <source>
        <strain evidence="3 4">PG-2018a</strain>
    </source>
</reference>
<proteinExistence type="inferred from homology"/>
<comment type="similarity">
    <text evidence="1">Belongs to the methyltransferase superfamily. LaeA methyltransferase family.</text>
</comment>
<dbReference type="GO" id="GO:0008168">
    <property type="term" value="F:methyltransferase activity"/>
    <property type="evidence" value="ECO:0007669"/>
    <property type="project" value="UniProtKB-KW"/>
</dbReference>
<keyword evidence="3" id="KW-0808">Transferase</keyword>
<gene>
    <name evidence="3" type="primary">TcpN-1</name>
    <name evidence="3" type="ORF">CSHISOI_09728</name>
</gene>
<dbReference type="EMBL" id="PUHP01001496">
    <property type="protein sequence ID" value="TQN65691.1"/>
    <property type="molecule type" value="Genomic_DNA"/>
</dbReference>
<feature type="domain" description="Methyltransferase" evidence="2">
    <location>
        <begin position="71"/>
        <end position="166"/>
    </location>
</feature>
<dbReference type="OrthoDB" id="417697at2759"/>
<organism evidence="3 4">
    <name type="scientific">Colletotrichum shisoi</name>
    <dbReference type="NCBI Taxonomy" id="2078593"/>
    <lineage>
        <taxon>Eukaryota</taxon>
        <taxon>Fungi</taxon>
        <taxon>Dikarya</taxon>
        <taxon>Ascomycota</taxon>
        <taxon>Pezizomycotina</taxon>
        <taxon>Sordariomycetes</taxon>
        <taxon>Hypocreomycetidae</taxon>
        <taxon>Glomerellales</taxon>
        <taxon>Glomerellaceae</taxon>
        <taxon>Colletotrichum</taxon>
        <taxon>Colletotrichum destructivum species complex</taxon>
    </lineage>
</organism>
<dbReference type="SUPFAM" id="SSF53335">
    <property type="entry name" value="S-adenosyl-L-methionine-dependent methyltransferases"/>
    <property type="match status" value="1"/>
</dbReference>
<dbReference type="InterPro" id="IPR029063">
    <property type="entry name" value="SAM-dependent_MTases_sf"/>
</dbReference>